<dbReference type="CDD" id="cd22401">
    <property type="entry name" value="KH-I_IGF2BP_rpt2"/>
    <property type="match status" value="1"/>
</dbReference>
<feature type="domain" description="RRM" evidence="9">
    <location>
        <begin position="2"/>
        <end position="74"/>
    </location>
</feature>
<dbReference type="PANTHER" id="PTHR10288">
    <property type="entry name" value="KH DOMAIN CONTAINING RNA BINDING PROTEIN"/>
    <property type="match status" value="1"/>
</dbReference>
<dbReference type="SUPFAM" id="SSF54928">
    <property type="entry name" value="RNA-binding domain, RBD"/>
    <property type="match status" value="1"/>
</dbReference>
<gene>
    <name evidence="11" type="primary">LOC106810127</name>
</gene>
<evidence type="ECO:0000256" key="5">
    <source>
        <dbReference type="ARBA" id="ARBA00022845"/>
    </source>
</evidence>
<keyword evidence="3" id="KW-0677">Repeat</keyword>
<reference evidence="11" key="1">
    <citation type="submission" date="2025-08" db="UniProtKB">
        <authorList>
            <consortium name="RefSeq"/>
        </authorList>
    </citation>
    <scope>IDENTIFICATION</scope>
</reference>
<sequence length="640" mass="69170">MQKLYIGNLGQDIDEQTLRDLFEEHGIEGESFLVKKGGYAFIDCPDQVNADKAIDKLNGYNLQGSVLVVEPSVSRRGRKSTKVQVRNVPTHVIWEDLERLIANYGTVQRCEQPKATDDDTPSSVIVTYETPEQAQRAVSELNDYQYEGSTLKAELLERTNSNGNGGGGVNGGSKAGNNRRAFRSNQFSGMANNQRNMEYPLRILVPSDMVGAIIGKGGATIRNITQQTRARVDVHRKENSGTLEKAMFQAITIFGNPENCTQACKKIMEVMEQEAQNTGKGEVPLKMLAHNNLVGRIIGKGGAQIKKIMQDSDTKITVSSIHDVSSYNMERIITIKGAVESMSHAEAMISSKLRQSFENDMAPQSMMFGGPGMHQMAMMGGAPIGYPGGPGGPRGSPGYPAYEPAAADPYLLQGAGALMPGMFPGGMSSSGGGGGGGGPAHMAQQVETALLYIPNACVGAVIGSKGAHIKNIIRLSGASIKIVTDKDRDRVRIASEEAPDRSGERQVTITGTPESQWKAQYYIFDKVRTEGYFGTEDVRLRVEIMVPTLMVGRIIGKGGQNVREIQRVSGAIVKLPEETQAPQGDEVPVRIIGNFFANQSAQRRIRGVLQNALQQGAVRRGGGGGDRRERGPNQYQNNGP</sequence>
<dbReference type="InterPro" id="IPR000504">
    <property type="entry name" value="RRM_dom"/>
</dbReference>
<dbReference type="InterPro" id="IPR036612">
    <property type="entry name" value="KH_dom_type_1_sf"/>
</dbReference>
<dbReference type="InterPro" id="IPR035979">
    <property type="entry name" value="RBD_domain_sf"/>
</dbReference>
<evidence type="ECO:0000256" key="7">
    <source>
        <dbReference type="PROSITE-ProRule" id="PRU00176"/>
    </source>
</evidence>
<dbReference type="Gene3D" id="3.30.1370.10">
    <property type="entry name" value="K Homology domain, type 1"/>
    <property type="match status" value="2"/>
</dbReference>
<dbReference type="SUPFAM" id="SSF54791">
    <property type="entry name" value="Eukaryotic type KH-domain (KH-domain type I)"/>
    <property type="match status" value="4"/>
</dbReference>
<dbReference type="PROSITE" id="PS50084">
    <property type="entry name" value="KH_TYPE_1"/>
    <property type="match status" value="4"/>
</dbReference>
<name>A0ABM1E9M3_PRICU</name>
<evidence type="ECO:0000256" key="1">
    <source>
        <dbReference type="ARBA" id="ARBA00009094"/>
    </source>
</evidence>
<dbReference type="CDD" id="cd12359">
    <property type="entry name" value="RRM2_VICKZ"/>
    <property type="match status" value="1"/>
</dbReference>
<evidence type="ECO:0000256" key="6">
    <source>
        <dbReference type="ARBA" id="ARBA00022884"/>
    </source>
</evidence>
<keyword evidence="2" id="KW-0813">Transport</keyword>
<dbReference type="InterPro" id="IPR012677">
    <property type="entry name" value="Nucleotide-bd_a/b_plait_sf"/>
</dbReference>
<dbReference type="SMART" id="SM00322">
    <property type="entry name" value="KH"/>
    <property type="match status" value="4"/>
</dbReference>
<evidence type="ECO:0000256" key="3">
    <source>
        <dbReference type="ARBA" id="ARBA00022737"/>
    </source>
</evidence>
<dbReference type="Gene3D" id="3.30.310.210">
    <property type="match status" value="1"/>
</dbReference>
<protein>
    <submittedName>
        <fullName evidence="11">Insulin-like growth factor 2 mRNA-binding protein 2 isoform X1</fullName>
    </submittedName>
</protein>
<dbReference type="Pfam" id="PF00076">
    <property type="entry name" value="RRM_1"/>
    <property type="match status" value="2"/>
</dbReference>
<evidence type="ECO:0000313" key="10">
    <source>
        <dbReference type="Proteomes" id="UP000695022"/>
    </source>
</evidence>
<proteinExistence type="inferred from homology"/>
<evidence type="ECO:0000256" key="8">
    <source>
        <dbReference type="SAM" id="MobiDB-lite"/>
    </source>
</evidence>
<dbReference type="CDD" id="cd22400">
    <property type="entry name" value="KH-I_IGF2BP_rpt1"/>
    <property type="match status" value="1"/>
</dbReference>
<evidence type="ECO:0000256" key="2">
    <source>
        <dbReference type="ARBA" id="ARBA00022448"/>
    </source>
</evidence>
<evidence type="ECO:0000259" key="9">
    <source>
        <dbReference type="PROSITE" id="PS50102"/>
    </source>
</evidence>
<organism evidence="10 11">
    <name type="scientific">Priapulus caudatus</name>
    <name type="common">Priapulid worm</name>
    <dbReference type="NCBI Taxonomy" id="37621"/>
    <lineage>
        <taxon>Eukaryota</taxon>
        <taxon>Metazoa</taxon>
        <taxon>Ecdysozoa</taxon>
        <taxon>Scalidophora</taxon>
        <taxon>Priapulida</taxon>
        <taxon>Priapulimorpha</taxon>
        <taxon>Priapulimorphida</taxon>
        <taxon>Priapulidae</taxon>
        <taxon>Priapulus</taxon>
    </lineage>
</organism>
<dbReference type="InterPro" id="IPR004087">
    <property type="entry name" value="KH_dom"/>
</dbReference>
<dbReference type="CDD" id="cd22403">
    <property type="entry name" value="KH-I_IGF2BP_rpt4"/>
    <property type="match status" value="1"/>
</dbReference>
<dbReference type="CDD" id="cd22402">
    <property type="entry name" value="KH-I_IGF2BP_rpt3"/>
    <property type="match status" value="1"/>
</dbReference>
<evidence type="ECO:0000313" key="11">
    <source>
        <dbReference type="RefSeq" id="XP_014668894.1"/>
    </source>
</evidence>
<keyword evidence="5" id="KW-0810">Translation regulation</keyword>
<dbReference type="RefSeq" id="XP_014668894.1">
    <property type="nucleotide sequence ID" value="XM_014813408.1"/>
</dbReference>
<comment type="similarity">
    <text evidence="1">Belongs to the RRM IMP/VICKZ family.</text>
</comment>
<dbReference type="Gene3D" id="3.30.70.330">
    <property type="match status" value="2"/>
</dbReference>
<keyword evidence="6 7" id="KW-0694">RNA-binding</keyword>
<accession>A0ABM1E9M3</accession>
<feature type="domain" description="RRM" evidence="9">
    <location>
        <begin position="81"/>
        <end position="158"/>
    </location>
</feature>
<keyword evidence="10" id="KW-1185">Reference proteome</keyword>
<dbReference type="GeneID" id="106810127"/>
<dbReference type="PROSITE" id="PS50102">
    <property type="entry name" value="RRM"/>
    <property type="match status" value="2"/>
</dbReference>
<dbReference type="CDD" id="cd12358">
    <property type="entry name" value="RRM1_VICKZ"/>
    <property type="match status" value="1"/>
</dbReference>
<dbReference type="InterPro" id="IPR004088">
    <property type="entry name" value="KH_dom_type_1"/>
</dbReference>
<keyword evidence="4" id="KW-0509">mRNA transport</keyword>
<evidence type="ECO:0000256" key="4">
    <source>
        <dbReference type="ARBA" id="ARBA00022816"/>
    </source>
</evidence>
<dbReference type="SMART" id="SM00361">
    <property type="entry name" value="RRM_1"/>
    <property type="match status" value="1"/>
</dbReference>
<dbReference type="Pfam" id="PF00013">
    <property type="entry name" value="KH_1"/>
    <property type="match status" value="4"/>
</dbReference>
<dbReference type="InterPro" id="IPR003954">
    <property type="entry name" value="RRM_euk-type"/>
</dbReference>
<feature type="region of interest" description="Disordered" evidence="8">
    <location>
        <begin position="616"/>
        <end position="640"/>
    </location>
</feature>
<dbReference type="SMART" id="SM00360">
    <property type="entry name" value="RRM"/>
    <property type="match status" value="2"/>
</dbReference>
<dbReference type="Proteomes" id="UP000695022">
    <property type="component" value="Unplaced"/>
</dbReference>